<evidence type="ECO:0000313" key="3">
    <source>
        <dbReference type="EMBL" id="TXK13338.1"/>
    </source>
</evidence>
<dbReference type="Proteomes" id="UP000321034">
    <property type="component" value="Unassembled WGS sequence"/>
</dbReference>
<proteinExistence type="predicted"/>
<name>A0A5C8I2P0_9MICO</name>
<feature type="compositionally biased region" description="Low complexity" evidence="1">
    <location>
        <begin position="36"/>
        <end position="54"/>
    </location>
</feature>
<keyword evidence="2" id="KW-0812">Transmembrane</keyword>
<comment type="caution">
    <text evidence="3">The sequence shown here is derived from an EMBL/GenBank/DDBJ whole genome shotgun (WGS) entry which is preliminary data.</text>
</comment>
<protein>
    <submittedName>
        <fullName evidence="3">DNA polymerase III subunit gamma/tau</fullName>
    </submittedName>
</protein>
<reference evidence="3 4" key="1">
    <citation type="submission" date="2019-08" db="EMBL/GenBank/DDBJ databases">
        <authorList>
            <person name="Dong K."/>
        </authorList>
    </citation>
    <scope>NUCLEOTIDE SEQUENCE [LARGE SCALE GENOMIC DNA]</scope>
    <source>
        <strain evidence="3 4">JCM14558</strain>
    </source>
</reference>
<feature type="transmembrane region" description="Helical" evidence="2">
    <location>
        <begin position="76"/>
        <end position="97"/>
    </location>
</feature>
<evidence type="ECO:0000256" key="1">
    <source>
        <dbReference type="SAM" id="MobiDB-lite"/>
    </source>
</evidence>
<keyword evidence="2" id="KW-0472">Membrane</keyword>
<keyword evidence="2" id="KW-1133">Transmembrane helix</keyword>
<dbReference type="RefSeq" id="WP_147893997.1">
    <property type="nucleotide sequence ID" value="NZ_BAAANR010000001.1"/>
</dbReference>
<organism evidence="3 4">
    <name type="scientific">Microbacterium hatanonis</name>
    <dbReference type="NCBI Taxonomy" id="404366"/>
    <lineage>
        <taxon>Bacteria</taxon>
        <taxon>Bacillati</taxon>
        <taxon>Actinomycetota</taxon>
        <taxon>Actinomycetes</taxon>
        <taxon>Micrococcales</taxon>
        <taxon>Microbacteriaceae</taxon>
        <taxon>Microbacterium</taxon>
    </lineage>
</organism>
<feature type="transmembrane region" description="Helical" evidence="2">
    <location>
        <begin position="143"/>
        <end position="162"/>
    </location>
</feature>
<keyword evidence="4" id="KW-1185">Reference proteome</keyword>
<accession>A0A5C8I2P0</accession>
<feature type="compositionally biased region" description="Acidic residues" evidence="1">
    <location>
        <begin position="9"/>
        <end position="19"/>
    </location>
</feature>
<feature type="region of interest" description="Disordered" evidence="1">
    <location>
        <begin position="1"/>
        <end position="55"/>
    </location>
</feature>
<gene>
    <name evidence="3" type="ORF">FVP77_08005</name>
</gene>
<dbReference type="EMBL" id="VRSV01000001">
    <property type="protein sequence ID" value="TXK13338.1"/>
    <property type="molecule type" value="Genomic_DNA"/>
</dbReference>
<dbReference type="OrthoDB" id="4981704at2"/>
<dbReference type="AlphaFoldDB" id="A0A5C8I2P0"/>
<sequence length="168" mass="17746">MTSRRDDDALSWDGDDDPTLDIGVDTSRSPIDEPVPDAAPAAAGEQPARAAAEPEPVELVEVEPERSAEQAGMGNVALVSIGLIAGAYIFFAIGWFIAGLRLQAVSGLLVDPVMYAAGTWGATLAGPIWFLTAFLLTRGSRTWVRFVALLIGLVLVVPWPFLQTGVGV</sequence>
<evidence type="ECO:0000256" key="2">
    <source>
        <dbReference type="SAM" id="Phobius"/>
    </source>
</evidence>
<feature type="transmembrane region" description="Helical" evidence="2">
    <location>
        <begin position="117"/>
        <end position="136"/>
    </location>
</feature>
<evidence type="ECO:0000313" key="4">
    <source>
        <dbReference type="Proteomes" id="UP000321034"/>
    </source>
</evidence>